<dbReference type="SUPFAM" id="SSF58104">
    <property type="entry name" value="Methyl-accepting chemotaxis protein (MCP) signaling domain"/>
    <property type="match status" value="1"/>
</dbReference>
<dbReference type="Gene3D" id="1.10.287.950">
    <property type="entry name" value="Methyl-accepting chemotaxis protein"/>
    <property type="match status" value="1"/>
</dbReference>
<dbReference type="PANTHER" id="PTHR32089:SF112">
    <property type="entry name" value="LYSOZYME-LIKE PROTEIN-RELATED"/>
    <property type="match status" value="1"/>
</dbReference>
<dbReference type="Gene3D" id="6.10.340.10">
    <property type="match status" value="1"/>
</dbReference>
<dbReference type="PROSITE" id="PS50885">
    <property type="entry name" value="HAMP"/>
    <property type="match status" value="1"/>
</dbReference>
<dbReference type="GO" id="GO:0007165">
    <property type="term" value="P:signal transduction"/>
    <property type="evidence" value="ECO:0007669"/>
    <property type="project" value="UniProtKB-KW"/>
</dbReference>
<dbReference type="CDD" id="cd11386">
    <property type="entry name" value="MCP_signal"/>
    <property type="match status" value="1"/>
</dbReference>
<dbReference type="AlphaFoldDB" id="A0A7W5C6W1"/>
<proteinExistence type="inferred from homology"/>
<evidence type="ECO:0000256" key="6">
    <source>
        <dbReference type="PROSITE-ProRule" id="PRU00284"/>
    </source>
</evidence>
<dbReference type="InterPro" id="IPR003660">
    <property type="entry name" value="HAMP_dom"/>
</dbReference>
<keyword evidence="7" id="KW-0812">Transmembrane</keyword>
<dbReference type="RefSeq" id="WP_183561016.1">
    <property type="nucleotide sequence ID" value="NZ_CBCSLB010000008.1"/>
</dbReference>
<feature type="transmembrane region" description="Helical" evidence="7">
    <location>
        <begin position="324"/>
        <end position="343"/>
    </location>
</feature>
<dbReference type="GO" id="GO:0005886">
    <property type="term" value="C:plasma membrane"/>
    <property type="evidence" value="ECO:0007669"/>
    <property type="project" value="UniProtKB-SubCell"/>
</dbReference>
<keyword evidence="2" id="KW-1003">Cell membrane</keyword>
<reference evidence="10 11" key="1">
    <citation type="submission" date="2020-08" db="EMBL/GenBank/DDBJ databases">
        <title>Genomic Encyclopedia of Type Strains, Phase III (KMG-III): the genomes of soil and plant-associated and newly described type strains.</title>
        <authorList>
            <person name="Whitman W."/>
        </authorList>
    </citation>
    <scope>NUCLEOTIDE SEQUENCE [LARGE SCALE GENOMIC DNA]</scope>
    <source>
        <strain evidence="10 11">CECT 8234</strain>
    </source>
</reference>
<keyword evidence="4 6" id="KW-0807">Transducer</keyword>
<feature type="domain" description="HAMP" evidence="9">
    <location>
        <begin position="345"/>
        <end position="397"/>
    </location>
</feature>
<dbReference type="EMBL" id="JACHXW010000004">
    <property type="protein sequence ID" value="MBB3151769.1"/>
    <property type="molecule type" value="Genomic_DNA"/>
</dbReference>
<dbReference type="PROSITE" id="PS50111">
    <property type="entry name" value="CHEMOTAXIS_TRANSDUC_2"/>
    <property type="match status" value="1"/>
</dbReference>
<feature type="domain" description="Methyl-accepting transducer" evidence="8">
    <location>
        <begin position="416"/>
        <end position="652"/>
    </location>
</feature>
<sequence length="705" mass="77715">MLNRLLRPFAAVMSKLRYGQKFAFISFLMVIPIGMLLYVWMSEQQQELVFIKNERAGASEINEIMPFMLMIQQHRGLANGFLSGNSELKAELDKKEQEINRFIADMNKTIQYEAFPESSGQWQSIAEEWSKLEGSFSEMKAKESFAAHSAIIDQMRSLIGSYSDESGLSLDTAIDSFYLMTMLVQQLPILMENTAVIRGQGNGVLVSKSLPEDAHITILLEMAKMETAFKDLNKAIGIVETWNKGIHTDLLKDGERSIDAADRFQLRVKSDILDAPQLKAKSDEFFAEGTATIAVLTELFTSVNNDLDLVLQNRSEELSRSRNLILSVTLLIILLVALFYVGFYRNVMATVNALKTRVEQMAKGDLSQELQLDTRDELQHVALAFNEMLGALNVLMRRNQHVSDNAASSSTQLNVISLESTTAMKLIADAIQNVSNGTEMQSLSTSETASAMNEMSIGITRIAEASSDAAESAFHAAEHVKFGNQLLEETARQMSNIKSSQVESAQVVARLDGHSVQMEQIIGVIMTIARQTRLLALNANIEAARAGEHGRGFSVVASEVGKLAEQTALSVKSIEELLSAVRTHVDETVAAMNEMRLETDTGLQSIGNTQSTMSRILSDIRKMSEQVQEVSAASEQISAGMEEVTATIDEVADVSRKTSSEAVTMAAAAEQQLASMVKIQTSSESLRKLSQQLQDDMSQFVLARE</sequence>
<dbReference type="SMART" id="SM00283">
    <property type="entry name" value="MA"/>
    <property type="match status" value="1"/>
</dbReference>
<dbReference type="Pfam" id="PF00015">
    <property type="entry name" value="MCPsignal"/>
    <property type="match status" value="1"/>
</dbReference>
<organism evidence="10 11">
    <name type="scientific">Paenibacillus endophyticus</name>
    <dbReference type="NCBI Taxonomy" id="1294268"/>
    <lineage>
        <taxon>Bacteria</taxon>
        <taxon>Bacillati</taxon>
        <taxon>Bacillota</taxon>
        <taxon>Bacilli</taxon>
        <taxon>Bacillales</taxon>
        <taxon>Paenibacillaceae</taxon>
        <taxon>Paenibacillus</taxon>
    </lineage>
</organism>
<dbReference type="Pfam" id="PF00672">
    <property type="entry name" value="HAMP"/>
    <property type="match status" value="1"/>
</dbReference>
<evidence type="ECO:0000256" key="1">
    <source>
        <dbReference type="ARBA" id="ARBA00004236"/>
    </source>
</evidence>
<comment type="similarity">
    <text evidence="5">Belongs to the methyl-accepting chemotaxis (MCP) protein family.</text>
</comment>
<evidence type="ECO:0000256" key="4">
    <source>
        <dbReference type="ARBA" id="ARBA00023224"/>
    </source>
</evidence>
<accession>A0A7W5C6W1</accession>
<evidence type="ECO:0000259" key="8">
    <source>
        <dbReference type="PROSITE" id="PS50111"/>
    </source>
</evidence>
<evidence type="ECO:0000256" key="2">
    <source>
        <dbReference type="ARBA" id="ARBA00022475"/>
    </source>
</evidence>
<dbReference type="PANTHER" id="PTHR32089">
    <property type="entry name" value="METHYL-ACCEPTING CHEMOTAXIS PROTEIN MCPB"/>
    <property type="match status" value="1"/>
</dbReference>
<keyword evidence="3 7" id="KW-0472">Membrane</keyword>
<evidence type="ECO:0000259" key="9">
    <source>
        <dbReference type="PROSITE" id="PS50885"/>
    </source>
</evidence>
<keyword evidence="11" id="KW-1185">Reference proteome</keyword>
<dbReference type="InterPro" id="IPR004089">
    <property type="entry name" value="MCPsignal_dom"/>
</dbReference>
<evidence type="ECO:0000256" key="7">
    <source>
        <dbReference type="SAM" id="Phobius"/>
    </source>
</evidence>
<protein>
    <submittedName>
        <fullName evidence="10">Methyl-accepting chemotaxis protein</fullName>
    </submittedName>
</protein>
<feature type="transmembrane region" description="Helical" evidence="7">
    <location>
        <begin position="21"/>
        <end position="41"/>
    </location>
</feature>
<dbReference type="CDD" id="cd06225">
    <property type="entry name" value="HAMP"/>
    <property type="match status" value="1"/>
</dbReference>
<evidence type="ECO:0000313" key="11">
    <source>
        <dbReference type="Proteomes" id="UP000518605"/>
    </source>
</evidence>
<comment type="caution">
    <text evidence="10">The sequence shown here is derived from an EMBL/GenBank/DDBJ whole genome shotgun (WGS) entry which is preliminary data.</text>
</comment>
<evidence type="ECO:0000256" key="5">
    <source>
        <dbReference type="ARBA" id="ARBA00029447"/>
    </source>
</evidence>
<name>A0A7W5C6W1_9BACL</name>
<comment type="subcellular location">
    <subcellularLocation>
        <location evidence="1">Cell membrane</location>
    </subcellularLocation>
</comment>
<dbReference type="Proteomes" id="UP000518605">
    <property type="component" value="Unassembled WGS sequence"/>
</dbReference>
<evidence type="ECO:0000256" key="3">
    <source>
        <dbReference type="ARBA" id="ARBA00023136"/>
    </source>
</evidence>
<keyword evidence="7" id="KW-1133">Transmembrane helix</keyword>
<gene>
    <name evidence="10" type="ORF">FHS16_001815</name>
</gene>
<evidence type="ECO:0000313" key="10">
    <source>
        <dbReference type="EMBL" id="MBB3151769.1"/>
    </source>
</evidence>
<dbReference type="SMART" id="SM00304">
    <property type="entry name" value="HAMP"/>
    <property type="match status" value="1"/>
</dbReference>